<comment type="caution">
    <text evidence="2">The sequence shown here is derived from an EMBL/GenBank/DDBJ whole genome shotgun (WGS) entry which is preliminary data.</text>
</comment>
<evidence type="ECO:0000256" key="1">
    <source>
        <dbReference type="SAM" id="Phobius"/>
    </source>
</evidence>
<dbReference type="EMBL" id="LAVV01000899">
    <property type="protein sequence ID" value="KNZ63948.1"/>
    <property type="molecule type" value="Genomic_DNA"/>
</dbReference>
<reference evidence="2 3" key="1">
    <citation type="submission" date="2015-08" db="EMBL/GenBank/DDBJ databases">
        <title>Next Generation Sequencing and Analysis of the Genome of Puccinia sorghi L Schw, the Causal Agent of Maize Common Rust.</title>
        <authorList>
            <person name="Rochi L."/>
            <person name="Burguener G."/>
            <person name="Darino M."/>
            <person name="Turjanski A."/>
            <person name="Kreff E."/>
            <person name="Dieguez M.J."/>
            <person name="Sacco F."/>
        </authorList>
    </citation>
    <scope>NUCLEOTIDE SEQUENCE [LARGE SCALE GENOMIC DNA]</scope>
    <source>
        <strain evidence="2 3">RO10H11247</strain>
    </source>
</reference>
<protein>
    <submittedName>
        <fullName evidence="2">Uncharacterized protein</fullName>
    </submittedName>
</protein>
<accession>A0A0L6VTB2</accession>
<dbReference type="STRING" id="27349.A0A0L6VTB2"/>
<evidence type="ECO:0000313" key="3">
    <source>
        <dbReference type="Proteomes" id="UP000037035"/>
    </source>
</evidence>
<keyword evidence="1" id="KW-0812">Transmembrane</keyword>
<proteinExistence type="predicted"/>
<name>A0A0L6VTB2_9BASI</name>
<feature type="transmembrane region" description="Helical" evidence="1">
    <location>
        <begin position="301"/>
        <end position="321"/>
    </location>
</feature>
<evidence type="ECO:0000313" key="2">
    <source>
        <dbReference type="EMBL" id="KNZ63948.1"/>
    </source>
</evidence>
<keyword evidence="1" id="KW-1133">Transmembrane helix</keyword>
<gene>
    <name evidence="2" type="ORF">VP01_1080g2</name>
</gene>
<sequence length="414" mass="47605">MNNHQLMIQTLFPTSLKSFRPIYLKFLMSNLMDTLASEWFLIACDMDNMTPPGMNSMKTLRKEGNVTTVDLIANTFKAPVLFWSTSYSQTFFPHFFPPKNNPAIYIAFLSSFIHFVVVEPQNPLLFPAPPNSSGNGGKLQCQRLWLSMKLKAKARPNKNKYYLFHLTCTMIFRAPFQLEITSNKNEIPYLIRNLAKNTCKTSKNTCKTSIIKFVDFLRTKKVFKVGYEYHTIGELEGFSQIRLHLLVLFYINIFFFKQIVSNWCADYQNEGVNWSTNSQNGCPCGPGSRTSNPLESFLHALYIYFTYSIPMVCLSIIRSYISHFLCRFLRNPQPQFCRNLKPNLNLRSTTRVNSPCLSSLKKIYLKNLLFASAQRFRSQKSASLRSVLIQLHSASLPQFTLHSSLPLSSSGQLR</sequence>
<keyword evidence="3" id="KW-1185">Reference proteome</keyword>
<dbReference type="VEuPathDB" id="FungiDB:VP01_1080g2"/>
<organism evidence="2 3">
    <name type="scientific">Puccinia sorghi</name>
    <dbReference type="NCBI Taxonomy" id="27349"/>
    <lineage>
        <taxon>Eukaryota</taxon>
        <taxon>Fungi</taxon>
        <taxon>Dikarya</taxon>
        <taxon>Basidiomycota</taxon>
        <taxon>Pucciniomycotina</taxon>
        <taxon>Pucciniomycetes</taxon>
        <taxon>Pucciniales</taxon>
        <taxon>Pucciniaceae</taxon>
        <taxon>Puccinia</taxon>
    </lineage>
</organism>
<keyword evidence="1" id="KW-0472">Membrane</keyword>
<dbReference type="Proteomes" id="UP000037035">
    <property type="component" value="Unassembled WGS sequence"/>
</dbReference>
<dbReference type="AlphaFoldDB" id="A0A0L6VTB2"/>